<organism evidence="1 2">
    <name type="scientific">Halobacillus dabanensis</name>
    <dbReference type="NCBI Taxonomy" id="240302"/>
    <lineage>
        <taxon>Bacteria</taxon>
        <taxon>Bacillati</taxon>
        <taxon>Bacillota</taxon>
        <taxon>Bacilli</taxon>
        <taxon>Bacillales</taxon>
        <taxon>Bacillaceae</taxon>
        <taxon>Halobacillus</taxon>
    </lineage>
</organism>
<dbReference type="EMBL" id="FOSB01000017">
    <property type="protein sequence ID" value="SFK53951.1"/>
    <property type="molecule type" value="Genomic_DNA"/>
</dbReference>
<dbReference type="AlphaFoldDB" id="A0A1I4ADA7"/>
<dbReference type="Gene3D" id="3.30.460.10">
    <property type="entry name" value="Beta Polymerase, domain 2"/>
    <property type="match status" value="1"/>
</dbReference>
<keyword evidence="1" id="KW-0808">Transferase</keyword>
<dbReference type="InterPro" id="IPR043519">
    <property type="entry name" value="NT_sf"/>
</dbReference>
<dbReference type="PANTHER" id="PTHR34822:SF1">
    <property type="entry name" value="GRPB FAMILY PROTEIN"/>
    <property type="match status" value="1"/>
</dbReference>
<evidence type="ECO:0000313" key="2">
    <source>
        <dbReference type="Proteomes" id="UP000183557"/>
    </source>
</evidence>
<proteinExistence type="predicted"/>
<dbReference type="OrthoDB" id="9799092at2"/>
<dbReference type="InterPro" id="IPR007344">
    <property type="entry name" value="GrpB/CoaE"/>
</dbReference>
<dbReference type="GO" id="GO:0016740">
    <property type="term" value="F:transferase activity"/>
    <property type="evidence" value="ECO:0007669"/>
    <property type="project" value="UniProtKB-KW"/>
</dbReference>
<name>A0A1I4ADA7_HALDA</name>
<dbReference type="PANTHER" id="PTHR34822">
    <property type="entry name" value="GRPB DOMAIN PROTEIN (AFU_ORTHOLOGUE AFUA_1G01530)"/>
    <property type="match status" value="1"/>
</dbReference>
<protein>
    <submittedName>
        <fullName evidence="1">GrpB domain, predicted nucleotidyltransferase, UPF0157 family</fullName>
    </submittedName>
</protein>
<dbReference type="Pfam" id="PF04229">
    <property type="entry name" value="GrpB"/>
    <property type="match status" value="1"/>
</dbReference>
<reference evidence="2" key="1">
    <citation type="submission" date="2016-10" db="EMBL/GenBank/DDBJ databases">
        <authorList>
            <person name="Varghese N."/>
            <person name="Submissions S."/>
        </authorList>
    </citation>
    <scope>NUCLEOTIDE SEQUENCE [LARGE SCALE GENOMIC DNA]</scope>
    <source>
        <strain evidence="2">CGMCC 1.3704</strain>
    </source>
</reference>
<keyword evidence="2" id="KW-1185">Reference proteome</keyword>
<sequence length="171" mass="20001">MLNNTVELYPYDPDWQLRFKKEKEIITRTLDPSPLPMEHIGSTSIPGMVAKPIIDILLGVDDLTDFSRLIPSLSRAGYEYIPKPELKTRRFFRKGAPGRGICHLHLCEWNGEEWNEKVFFRDYLRLNPEEASEYTALKKQLAKDYKHQRSLYTEMKGPFILSIIKKSREKG</sequence>
<accession>A0A1I4ADA7</accession>
<evidence type="ECO:0000313" key="1">
    <source>
        <dbReference type="EMBL" id="SFK53951.1"/>
    </source>
</evidence>
<dbReference type="RefSeq" id="WP_075038215.1">
    <property type="nucleotide sequence ID" value="NZ_FOSB01000017.1"/>
</dbReference>
<dbReference type="SUPFAM" id="SSF81301">
    <property type="entry name" value="Nucleotidyltransferase"/>
    <property type="match status" value="1"/>
</dbReference>
<dbReference type="Proteomes" id="UP000183557">
    <property type="component" value="Unassembled WGS sequence"/>
</dbReference>
<gene>
    <name evidence="1" type="ORF">SAMN04487936_1176</name>
</gene>